<keyword evidence="3" id="KW-1185">Reference proteome</keyword>
<evidence type="ECO:0000256" key="1">
    <source>
        <dbReference type="SAM" id="Coils"/>
    </source>
</evidence>
<accession>A0A9P4TWZ6</accession>
<evidence type="ECO:0000313" key="2">
    <source>
        <dbReference type="EMBL" id="KAF2429814.1"/>
    </source>
</evidence>
<evidence type="ECO:0000313" key="3">
    <source>
        <dbReference type="Proteomes" id="UP000800235"/>
    </source>
</evidence>
<dbReference type="AlphaFoldDB" id="A0A9P4TWZ6"/>
<organism evidence="2 3">
    <name type="scientific">Tothia fuscella</name>
    <dbReference type="NCBI Taxonomy" id="1048955"/>
    <lineage>
        <taxon>Eukaryota</taxon>
        <taxon>Fungi</taxon>
        <taxon>Dikarya</taxon>
        <taxon>Ascomycota</taxon>
        <taxon>Pezizomycotina</taxon>
        <taxon>Dothideomycetes</taxon>
        <taxon>Pleosporomycetidae</taxon>
        <taxon>Venturiales</taxon>
        <taxon>Cylindrosympodiaceae</taxon>
        <taxon>Tothia</taxon>
    </lineage>
</organism>
<reference evidence="2" key="1">
    <citation type="journal article" date="2020" name="Stud. Mycol.">
        <title>101 Dothideomycetes genomes: a test case for predicting lifestyles and emergence of pathogens.</title>
        <authorList>
            <person name="Haridas S."/>
            <person name="Albert R."/>
            <person name="Binder M."/>
            <person name="Bloem J."/>
            <person name="Labutti K."/>
            <person name="Salamov A."/>
            <person name="Andreopoulos B."/>
            <person name="Baker S."/>
            <person name="Barry K."/>
            <person name="Bills G."/>
            <person name="Bluhm B."/>
            <person name="Cannon C."/>
            <person name="Castanera R."/>
            <person name="Culley D."/>
            <person name="Daum C."/>
            <person name="Ezra D."/>
            <person name="Gonzalez J."/>
            <person name="Henrissat B."/>
            <person name="Kuo A."/>
            <person name="Liang C."/>
            <person name="Lipzen A."/>
            <person name="Lutzoni F."/>
            <person name="Magnuson J."/>
            <person name="Mondo S."/>
            <person name="Nolan M."/>
            <person name="Ohm R."/>
            <person name="Pangilinan J."/>
            <person name="Park H.-J."/>
            <person name="Ramirez L."/>
            <person name="Alfaro M."/>
            <person name="Sun H."/>
            <person name="Tritt A."/>
            <person name="Yoshinaga Y."/>
            <person name="Zwiers L.-H."/>
            <person name="Turgeon B."/>
            <person name="Goodwin S."/>
            <person name="Spatafora J."/>
            <person name="Crous P."/>
            <person name="Grigoriev I."/>
        </authorList>
    </citation>
    <scope>NUCLEOTIDE SEQUENCE</scope>
    <source>
        <strain evidence="2">CBS 130266</strain>
    </source>
</reference>
<protein>
    <submittedName>
        <fullName evidence="2">Uncharacterized protein</fullName>
    </submittedName>
</protein>
<dbReference type="Proteomes" id="UP000800235">
    <property type="component" value="Unassembled WGS sequence"/>
</dbReference>
<sequence length="134" mass="15420">MLVLDYLLAIKAEAKKQAIDALDDLEAARSAKSGRIEEYKAVCQIFVKVANTAQTFIDNRDEHIPDAEAREGYNKVFQDLSNEIEQNCKQCVQEAVKEEELRRECKVRGKELEARKREYEKAKNAVEEAKRNTE</sequence>
<proteinExistence type="predicted"/>
<comment type="caution">
    <text evidence="2">The sequence shown here is derived from an EMBL/GenBank/DDBJ whole genome shotgun (WGS) entry which is preliminary data.</text>
</comment>
<dbReference type="EMBL" id="MU007044">
    <property type="protein sequence ID" value="KAF2429814.1"/>
    <property type="molecule type" value="Genomic_DNA"/>
</dbReference>
<feature type="coiled-coil region" evidence="1">
    <location>
        <begin position="102"/>
        <end position="132"/>
    </location>
</feature>
<gene>
    <name evidence="2" type="ORF">EJ08DRAFT_734752</name>
</gene>
<name>A0A9P4TWZ6_9PEZI</name>
<keyword evidence="1" id="KW-0175">Coiled coil</keyword>